<proteinExistence type="predicted"/>
<reference evidence="2" key="1">
    <citation type="journal article" date="2023" name="Hortic. Res.">
        <title>A chromosome-level phased genome enabling allele-level studies in sweet orange: a case study on citrus Huanglongbing tolerance.</title>
        <authorList>
            <person name="Wu B."/>
            <person name="Yu Q."/>
            <person name="Deng Z."/>
            <person name="Duan Y."/>
            <person name="Luo F."/>
            <person name="Gmitter F. Jr."/>
        </authorList>
    </citation>
    <scope>NUCLEOTIDE SEQUENCE [LARGE SCALE GENOMIC DNA]</scope>
    <source>
        <strain evidence="2">cv. Valencia</strain>
    </source>
</reference>
<evidence type="ECO:0000313" key="2">
    <source>
        <dbReference type="Proteomes" id="UP000829398"/>
    </source>
</evidence>
<dbReference type="Proteomes" id="UP000829398">
    <property type="component" value="Chromosome 9"/>
</dbReference>
<evidence type="ECO:0000313" key="1">
    <source>
        <dbReference type="EMBL" id="KAH9677619.1"/>
    </source>
</evidence>
<keyword evidence="2" id="KW-1185">Reference proteome</keyword>
<comment type="caution">
    <text evidence="1">The sequence shown here is derived from an EMBL/GenBank/DDBJ whole genome shotgun (WGS) entry which is preliminary data.</text>
</comment>
<name>A0ACB8HS47_CITSI</name>
<sequence length="242" mass="26940">MGRGAQTVKQLIRCRFNLDPNVSASVELLFPFLGGVVLLARIWLLELRIWFCEFARCGRRRRTKKLQFDASYIDEKSESRLYIGNLDLKITEAALIKMFSPYGKIVSEDFLWHTRGPKRGVPRGFAFIEYSTKEEAKLAKEKMHGRLACGRPLVVRLASEKYLEDAAQNSSKAVGEANKTGFVGGTSGQMNRSAKIAAIKNKLKALEEESSSAKKQKQADNSSCNGSLNCLSGKDGLNNLQN</sequence>
<accession>A0ACB8HS47</accession>
<gene>
    <name evidence="1" type="ORF">KPL71_025430</name>
</gene>
<dbReference type="EMBL" id="CM039178">
    <property type="protein sequence ID" value="KAH9677619.1"/>
    <property type="molecule type" value="Genomic_DNA"/>
</dbReference>
<organism evidence="1 2">
    <name type="scientific">Citrus sinensis</name>
    <name type="common">Sweet orange</name>
    <name type="synonym">Citrus aurantium var. sinensis</name>
    <dbReference type="NCBI Taxonomy" id="2711"/>
    <lineage>
        <taxon>Eukaryota</taxon>
        <taxon>Viridiplantae</taxon>
        <taxon>Streptophyta</taxon>
        <taxon>Embryophyta</taxon>
        <taxon>Tracheophyta</taxon>
        <taxon>Spermatophyta</taxon>
        <taxon>Magnoliopsida</taxon>
        <taxon>eudicotyledons</taxon>
        <taxon>Gunneridae</taxon>
        <taxon>Pentapetalae</taxon>
        <taxon>rosids</taxon>
        <taxon>malvids</taxon>
        <taxon>Sapindales</taxon>
        <taxon>Rutaceae</taxon>
        <taxon>Aurantioideae</taxon>
        <taxon>Citrus</taxon>
    </lineage>
</organism>
<protein>
    <submittedName>
        <fullName evidence="1">RNA-binding protein-like RNA recognition motif protein</fullName>
    </submittedName>
</protein>